<dbReference type="Gene3D" id="3.90.550.10">
    <property type="entry name" value="Spore Coat Polysaccharide Biosynthesis Protein SpsA, Chain A"/>
    <property type="match status" value="1"/>
</dbReference>
<evidence type="ECO:0000256" key="1">
    <source>
        <dbReference type="SAM" id="MobiDB-lite"/>
    </source>
</evidence>
<dbReference type="Proteomes" id="UP000774326">
    <property type="component" value="Unassembled WGS sequence"/>
</dbReference>
<proteinExistence type="predicted"/>
<protein>
    <recommendedName>
        <fullName evidence="4">Glycosyltransferase family 8 protein</fullName>
    </recommendedName>
</protein>
<dbReference type="AlphaFoldDB" id="A0A9P8TK06"/>
<name>A0A9P8TK06_WICPI</name>
<dbReference type="EMBL" id="JAEUBG010004331">
    <property type="protein sequence ID" value="KAH3681676.1"/>
    <property type="molecule type" value="Genomic_DNA"/>
</dbReference>
<dbReference type="InterPro" id="IPR029044">
    <property type="entry name" value="Nucleotide-diphossugar_trans"/>
</dbReference>
<feature type="region of interest" description="Disordered" evidence="1">
    <location>
        <begin position="81"/>
        <end position="104"/>
    </location>
</feature>
<evidence type="ECO:0000313" key="2">
    <source>
        <dbReference type="EMBL" id="KAH3681676.1"/>
    </source>
</evidence>
<evidence type="ECO:0008006" key="4">
    <source>
        <dbReference type="Google" id="ProtNLM"/>
    </source>
</evidence>
<organism evidence="2 3">
    <name type="scientific">Wickerhamomyces pijperi</name>
    <name type="common">Yeast</name>
    <name type="synonym">Pichia pijperi</name>
    <dbReference type="NCBI Taxonomy" id="599730"/>
    <lineage>
        <taxon>Eukaryota</taxon>
        <taxon>Fungi</taxon>
        <taxon>Dikarya</taxon>
        <taxon>Ascomycota</taxon>
        <taxon>Saccharomycotina</taxon>
        <taxon>Saccharomycetes</taxon>
        <taxon>Phaffomycetales</taxon>
        <taxon>Wickerhamomycetaceae</taxon>
        <taxon>Wickerhamomyces</taxon>
    </lineage>
</organism>
<evidence type="ECO:0000313" key="3">
    <source>
        <dbReference type="Proteomes" id="UP000774326"/>
    </source>
</evidence>
<comment type="caution">
    <text evidence="2">The sequence shown here is derived from an EMBL/GenBank/DDBJ whole genome shotgun (WGS) entry which is preliminary data.</text>
</comment>
<dbReference type="PANTHER" id="PTHR11183">
    <property type="entry name" value="GLYCOGENIN SUBFAMILY MEMBER"/>
    <property type="match status" value="1"/>
</dbReference>
<dbReference type="SUPFAM" id="SSF53448">
    <property type="entry name" value="Nucleotide-diphospho-sugar transferases"/>
    <property type="match status" value="1"/>
</dbReference>
<dbReference type="OrthoDB" id="2014201at2759"/>
<sequence>MSMHSSFDRITTSEGVLKRLLSQIATKRGITVLCLSVLAFFLIASNYHHSNTLDFSIPGSSTTASLEYSPLVYDGTNEMPFEEQQQDSTASKVRKPTKPQSELDMQEPYKYFQSQDLLSENVMKFSNPQDEENPLIDFDRGSAKYIQPEVIDYLYKNVDPSKVNWSKYAYVLYATSGAHLCNSFMVFSELRKYGSKADMVLIVNEDFLNKPDDYPQEYKELTEMKDKLQLKYSPVKPITIDSNEAMKIWVSSYTKLLVFGETSYDRIIYMDADSVLLQQKHLDELFFLPPCQVATPAAYWLIDEKFGKMGSEAMMKKYPPEKYGFKPTTVKERLEKIGKYIQSYIAPFMTMKLNTLNHIDNEKFDSLSTDDKITYKSFQNSVYNNLPSYPYLEDYKLTNIIMVIQPSEELFNRIKWGIETKSQDGRDEYDMDIIERLFDLKVSQSMSLSEKTKTLNDRLHEIPEYLILPPKRYAALTLQFNLWTDHETFALDSFEQAWSHVRSPDNKDGSDSEPYYYEIRKLAAKDKNQGDYLRPDVKYLHFSDAPIPKPWWYRDPTRDYMSARTRCPEFEEFHRDDLPEGWVLPGSENTNDCSAAKVWEWSVKHFEEVRKEVCGLDLAKTEQNTYFDIIN</sequence>
<reference evidence="2" key="1">
    <citation type="journal article" date="2021" name="Open Biol.">
        <title>Shared evolutionary footprints suggest mitochondrial oxidative damage underlies multiple complex I losses in fungi.</title>
        <authorList>
            <person name="Schikora-Tamarit M.A."/>
            <person name="Marcet-Houben M."/>
            <person name="Nosek J."/>
            <person name="Gabaldon T."/>
        </authorList>
    </citation>
    <scope>NUCLEOTIDE SEQUENCE</scope>
    <source>
        <strain evidence="2">CBS2887</strain>
    </source>
</reference>
<dbReference type="InterPro" id="IPR050587">
    <property type="entry name" value="GNT1/Glycosyltrans_8"/>
</dbReference>
<keyword evidence="3" id="KW-1185">Reference proteome</keyword>
<reference evidence="2" key="2">
    <citation type="submission" date="2021-01" db="EMBL/GenBank/DDBJ databases">
        <authorList>
            <person name="Schikora-Tamarit M.A."/>
        </authorList>
    </citation>
    <scope>NUCLEOTIDE SEQUENCE</scope>
    <source>
        <strain evidence="2">CBS2887</strain>
    </source>
</reference>
<accession>A0A9P8TK06</accession>
<gene>
    <name evidence="2" type="ORF">WICPIJ_007364</name>
</gene>